<dbReference type="AlphaFoldDB" id="A0A803NTE5"/>
<sequence>MHYFLLTPRLKRLYSSRHAAKEMVWHHTGRVREDGVMRHPVDAIAWKKFDNRHPNFVRDPRNVRLGLADDGFNPFGNMSQSYSMWPIVLANYNLLPCLCMKDNNFMLTTLIPGARSPGKDMDVFLRPLVDELKEL</sequence>
<dbReference type="Pfam" id="PF02992">
    <property type="entry name" value="Transposase_21"/>
    <property type="match status" value="1"/>
</dbReference>
<dbReference type="OMA" id="NETFRVH"/>
<organism evidence="1 2">
    <name type="scientific">Cannabis sativa</name>
    <name type="common">Hemp</name>
    <name type="synonym">Marijuana</name>
    <dbReference type="NCBI Taxonomy" id="3483"/>
    <lineage>
        <taxon>Eukaryota</taxon>
        <taxon>Viridiplantae</taxon>
        <taxon>Streptophyta</taxon>
        <taxon>Embryophyta</taxon>
        <taxon>Tracheophyta</taxon>
        <taxon>Spermatophyta</taxon>
        <taxon>Magnoliopsida</taxon>
        <taxon>eudicotyledons</taxon>
        <taxon>Gunneridae</taxon>
        <taxon>Pentapetalae</taxon>
        <taxon>rosids</taxon>
        <taxon>fabids</taxon>
        <taxon>Rosales</taxon>
        <taxon>Cannabaceae</taxon>
        <taxon>Cannabis</taxon>
    </lineage>
</organism>
<evidence type="ECO:0000313" key="1">
    <source>
        <dbReference type="EnsemblPlants" id="cds.evm.model.02.1380"/>
    </source>
</evidence>
<dbReference type="Gramene" id="evm.model.02.1380">
    <property type="protein sequence ID" value="cds.evm.model.02.1380"/>
    <property type="gene ID" value="evm.TU.02.1380"/>
</dbReference>
<protein>
    <submittedName>
        <fullName evidence="1">Uncharacterized protein</fullName>
    </submittedName>
</protein>
<dbReference type="PANTHER" id="PTHR10775">
    <property type="entry name" value="OS08G0208400 PROTEIN"/>
    <property type="match status" value="1"/>
</dbReference>
<reference evidence="1" key="1">
    <citation type="submission" date="2018-11" db="EMBL/GenBank/DDBJ databases">
        <authorList>
            <person name="Grassa J C."/>
        </authorList>
    </citation>
    <scope>NUCLEOTIDE SEQUENCE [LARGE SCALE GENOMIC DNA]</scope>
</reference>
<dbReference type="EMBL" id="UZAU01000185">
    <property type="status" value="NOT_ANNOTATED_CDS"/>
    <property type="molecule type" value="Genomic_DNA"/>
</dbReference>
<dbReference type="PANTHER" id="PTHR10775:SF185">
    <property type="entry name" value="OS08G0208400 PROTEIN"/>
    <property type="match status" value="1"/>
</dbReference>
<dbReference type="InterPro" id="IPR004242">
    <property type="entry name" value="Transposase_21"/>
</dbReference>
<keyword evidence="2" id="KW-1185">Reference proteome</keyword>
<reference evidence="1" key="2">
    <citation type="submission" date="2021-03" db="UniProtKB">
        <authorList>
            <consortium name="EnsemblPlants"/>
        </authorList>
    </citation>
    <scope>IDENTIFICATION</scope>
</reference>
<dbReference type="EnsemblPlants" id="evm.model.02.1380">
    <property type="protein sequence ID" value="cds.evm.model.02.1380"/>
    <property type="gene ID" value="evm.TU.02.1380"/>
</dbReference>
<evidence type="ECO:0000313" key="2">
    <source>
        <dbReference type="Proteomes" id="UP000596661"/>
    </source>
</evidence>
<proteinExistence type="predicted"/>
<accession>A0A803NTE5</accession>
<name>A0A803NTE5_CANSA</name>
<dbReference type="Proteomes" id="UP000596661">
    <property type="component" value="Chromosome 2"/>
</dbReference>